<dbReference type="GO" id="GO:0016798">
    <property type="term" value="F:hydrolase activity, acting on glycosyl bonds"/>
    <property type="evidence" value="ECO:0007669"/>
    <property type="project" value="UniProtKB-KW"/>
</dbReference>
<evidence type="ECO:0000256" key="1">
    <source>
        <dbReference type="ARBA" id="ARBA00009902"/>
    </source>
</evidence>
<comment type="caution">
    <text evidence="5">The sequence shown here is derived from an EMBL/GenBank/DDBJ whole genome shotgun (WGS) entry which is preliminary data.</text>
</comment>
<dbReference type="InterPro" id="IPR013148">
    <property type="entry name" value="Glyco_hydro_32_N"/>
</dbReference>
<gene>
    <name evidence="5" type="ORF">LHCIRMBIA104_01625</name>
</gene>
<evidence type="ECO:0000256" key="2">
    <source>
        <dbReference type="ARBA" id="ARBA00022801"/>
    </source>
</evidence>
<dbReference type="PANTHER" id="PTHR43101:SF1">
    <property type="entry name" value="BETA-FRUCTOSIDASE"/>
    <property type="match status" value="1"/>
</dbReference>
<dbReference type="Proteomes" id="UP000017247">
    <property type="component" value="Unassembled WGS sequence"/>
</dbReference>
<dbReference type="HOGENOM" id="CLU_2105859_0_0_9"/>
<feature type="domain" description="Glycosyl hydrolase family 32 N-terminal" evidence="4">
    <location>
        <begin position="10"/>
        <end position="79"/>
    </location>
</feature>
<name>U6FE79_LACHE</name>
<dbReference type="Gene3D" id="2.60.40.1180">
    <property type="entry name" value="Golgi alpha-mannosidase II"/>
    <property type="match status" value="1"/>
</dbReference>
<sequence>MENIHKNILHLEPSRGLLDDPNGLVQFNGKYYVFHQWNRFGLDHSYKEWGLFTSSDLLHWHHEGSAILPDSMLDKDGRYKKLRHLIQFGDFYRLKSPFNSNQAAWNFVSKDKKKC</sequence>
<protein>
    <recommendedName>
        <fullName evidence="4">Glycosyl hydrolase family 32 N-terminal domain-containing protein</fullName>
    </recommendedName>
</protein>
<dbReference type="PANTHER" id="PTHR43101">
    <property type="entry name" value="BETA-FRUCTOSIDASE"/>
    <property type="match status" value="1"/>
</dbReference>
<organism evidence="5">
    <name type="scientific">Lactobacillus helveticus CIRM-BIA 104</name>
    <dbReference type="NCBI Taxonomy" id="1226333"/>
    <lineage>
        <taxon>Bacteria</taxon>
        <taxon>Bacillati</taxon>
        <taxon>Bacillota</taxon>
        <taxon>Bacilli</taxon>
        <taxon>Lactobacillales</taxon>
        <taxon>Lactobacillaceae</taxon>
        <taxon>Lactobacillus</taxon>
    </lineage>
</organism>
<evidence type="ECO:0000256" key="3">
    <source>
        <dbReference type="ARBA" id="ARBA00023295"/>
    </source>
</evidence>
<keyword evidence="2" id="KW-0378">Hydrolase</keyword>
<accession>U6FE79</accession>
<dbReference type="RefSeq" id="WP_023191906.1">
    <property type="nucleotide sequence ID" value="NZ_HG531089.1"/>
</dbReference>
<reference evidence="5" key="1">
    <citation type="submission" date="2013-09" db="EMBL/GenBank/DDBJ databases">
        <title>Draft Genome Sequence of five Lactobacillus helveticus strains CIRM-BIA 101T, 103, 104, 951 and 953 isolated from milk product.</title>
        <authorList>
            <person name="Valence F."/>
            <person name="Chuat V."/>
            <person name="Ma L."/>
            <person name="Creno S."/>
            <person name="Falentin H."/>
            <person name="Lortal S."/>
            <person name="Bizet C."/>
            <person name="Clermont D."/>
            <person name="Loux V."/>
            <person name="Bouchier C."/>
            <person name="Cousin S."/>
        </authorList>
    </citation>
    <scope>NUCLEOTIDE SEQUENCE [LARGE SCALE GENOMIC DNA]</scope>
    <source>
        <strain evidence="5">CIRM-BIA 104</strain>
    </source>
</reference>
<dbReference type="Gene3D" id="2.115.10.20">
    <property type="entry name" value="Glycosyl hydrolase domain, family 43"/>
    <property type="match status" value="1"/>
</dbReference>
<dbReference type="AlphaFoldDB" id="U6FE79"/>
<dbReference type="InterPro" id="IPR013780">
    <property type="entry name" value="Glyco_hydro_b"/>
</dbReference>
<keyword evidence="3" id="KW-0326">Glycosidase</keyword>
<dbReference type="EMBL" id="CBUL010000137">
    <property type="protein sequence ID" value="CDI60871.1"/>
    <property type="molecule type" value="Genomic_DNA"/>
</dbReference>
<evidence type="ECO:0000259" key="4">
    <source>
        <dbReference type="Pfam" id="PF00251"/>
    </source>
</evidence>
<dbReference type="Pfam" id="PF00251">
    <property type="entry name" value="Glyco_hydro_32N"/>
    <property type="match status" value="1"/>
</dbReference>
<proteinExistence type="inferred from homology"/>
<dbReference type="InterPro" id="IPR023296">
    <property type="entry name" value="Glyco_hydro_beta-prop_sf"/>
</dbReference>
<dbReference type="SUPFAM" id="SSF75005">
    <property type="entry name" value="Arabinanase/levansucrase/invertase"/>
    <property type="match status" value="1"/>
</dbReference>
<evidence type="ECO:0000313" key="5">
    <source>
        <dbReference type="EMBL" id="CDI60871.1"/>
    </source>
</evidence>
<comment type="similarity">
    <text evidence="1">Belongs to the glycosyl hydrolase 32 family.</text>
</comment>
<dbReference type="InterPro" id="IPR051214">
    <property type="entry name" value="GH32_Enzymes"/>
</dbReference>